<keyword evidence="2" id="KW-0645">Protease</keyword>
<evidence type="ECO:0000256" key="1">
    <source>
        <dbReference type="ARBA" id="ARBA00009136"/>
    </source>
</evidence>
<comment type="caution">
    <text evidence="6">The sequence shown here is derived from an EMBL/GenBank/DDBJ whole genome shotgun (WGS) entry which is preliminary data.</text>
</comment>
<proteinExistence type="inferred from homology"/>
<feature type="signal peptide" evidence="5">
    <location>
        <begin position="1"/>
        <end position="19"/>
    </location>
</feature>
<reference evidence="6" key="1">
    <citation type="submission" date="2023-07" db="EMBL/GenBank/DDBJ databases">
        <title>Brevundimonas soil sp. nov., isolated from the soil of chemical plant.</title>
        <authorList>
            <person name="Wu N."/>
        </authorList>
    </citation>
    <scope>NUCLEOTIDE SEQUENCE</scope>
    <source>
        <strain evidence="6">XZ-24</strain>
    </source>
</reference>
<dbReference type="InterPro" id="IPR034122">
    <property type="entry name" value="Retropepsin-like_bacterial"/>
</dbReference>
<organism evidence="6 7">
    <name type="scientific">Peiella sedimenti</name>
    <dbReference type="NCBI Taxonomy" id="3061083"/>
    <lineage>
        <taxon>Bacteria</taxon>
        <taxon>Pseudomonadati</taxon>
        <taxon>Pseudomonadota</taxon>
        <taxon>Alphaproteobacteria</taxon>
        <taxon>Caulobacterales</taxon>
        <taxon>Caulobacteraceae</taxon>
        <taxon>Peiella</taxon>
    </lineage>
</organism>
<evidence type="ECO:0000256" key="5">
    <source>
        <dbReference type="SAM" id="SignalP"/>
    </source>
</evidence>
<feature type="chain" id="PRO_5045802154" evidence="5">
    <location>
        <begin position="20"/>
        <end position="286"/>
    </location>
</feature>
<keyword evidence="4 6" id="KW-0378">Hydrolase</keyword>
<dbReference type="SUPFAM" id="SSF50630">
    <property type="entry name" value="Acid proteases"/>
    <property type="match status" value="2"/>
</dbReference>
<accession>A0ABT8SKN3</accession>
<dbReference type="Proteomes" id="UP001169063">
    <property type="component" value="Unassembled WGS sequence"/>
</dbReference>
<keyword evidence="7" id="KW-1185">Reference proteome</keyword>
<dbReference type="PANTHER" id="PTHR12917:SF1">
    <property type="entry name" value="AT13091P"/>
    <property type="match status" value="1"/>
</dbReference>
<dbReference type="PANTHER" id="PTHR12917">
    <property type="entry name" value="ASPARTYL PROTEASE DDI-RELATED"/>
    <property type="match status" value="1"/>
</dbReference>
<dbReference type="InterPro" id="IPR021109">
    <property type="entry name" value="Peptidase_aspartic_dom_sf"/>
</dbReference>
<evidence type="ECO:0000313" key="7">
    <source>
        <dbReference type="Proteomes" id="UP001169063"/>
    </source>
</evidence>
<evidence type="ECO:0000256" key="2">
    <source>
        <dbReference type="ARBA" id="ARBA00022670"/>
    </source>
</evidence>
<dbReference type="Pfam" id="PF13650">
    <property type="entry name" value="Asp_protease_2"/>
    <property type="match status" value="2"/>
</dbReference>
<comment type="similarity">
    <text evidence="1">Belongs to the DDI1 family.</text>
</comment>
<keyword evidence="3" id="KW-0064">Aspartyl protease</keyword>
<dbReference type="Gene3D" id="2.40.70.10">
    <property type="entry name" value="Acid Proteases"/>
    <property type="match status" value="2"/>
</dbReference>
<dbReference type="EMBL" id="JAUKTR010000001">
    <property type="protein sequence ID" value="MDO1558203.1"/>
    <property type="molecule type" value="Genomic_DNA"/>
</dbReference>
<dbReference type="GO" id="GO:0016787">
    <property type="term" value="F:hydrolase activity"/>
    <property type="evidence" value="ECO:0007669"/>
    <property type="project" value="UniProtKB-KW"/>
</dbReference>
<name>A0ABT8SKN3_9CAUL</name>
<evidence type="ECO:0000313" key="6">
    <source>
        <dbReference type="EMBL" id="MDO1558203.1"/>
    </source>
</evidence>
<dbReference type="RefSeq" id="WP_302108623.1">
    <property type="nucleotide sequence ID" value="NZ_JAUKTR010000001.1"/>
</dbReference>
<evidence type="ECO:0000256" key="4">
    <source>
        <dbReference type="ARBA" id="ARBA00022801"/>
    </source>
</evidence>
<evidence type="ECO:0000256" key="3">
    <source>
        <dbReference type="ARBA" id="ARBA00022750"/>
    </source>
</evidence>
<dbReference type="CDD" id="cd05483">
    <property type="entry name" value="retropepsin_like_bacteria"/>
    <property type="match status" value="1"/>
</dbReference>
<protein>
    <submittedName>
        <fullName evidence="6">Retroviral-like aspartic protease family protein</fullName>
        <ecNumber evidence="6">3.4.23.-</ecNumber>
    </submittedName>
</protein>
<sequence>MRLLYAAALAAMLSASADAAPIRLEGGHYVTQLQVNGGDAFDFVIDTAASASAFSPGFVERLGLQPVPGMTAHVHGAAGIETVPLYRLDRLSGPDLELTSVIAAVMPGVASDRPTAGVLGVNTFQQSRIVFDFEAMTFETGASGAGAQGFQALAATRLRAGLVAVDVQVNGVPVKAVVDTGARRTIGNPALMAALGVSADDSRLAPAPDVGGATSHRIPSQVMEGATVALGGRDFGDLRLHFSDLPVFRALGAGDQPMLILGTDVWSQLSALAIDYPRNEVQVRFR</sequence>
<gene>
    <name evidence="6" type="ORF">Q0812_02000</name>
</gene>
<keyword evidence="5" id="KW-0732">Signal</keyword>
<dbReference type="EC" id="3.4.23.-" evidence="6"/>